<dbReference type="PANTHER" id="PTHR44019:SF20">
    <property type="entry name" value="WD REPEAT-CONTAINING PROTEIN 55"/>
    <property type="match status" value="1"/>
</dbReference>
<dbReference type="Proteomes" id="UP000799302">
    <property type="component" value="Unassembled WGS sequence"/>
</dbReference>
<evidence type="ECO:0000256" key="1">
    <source>
        <dbReference type="ARBA" id="ARBA00007625"/>
    </source>
</evidence>
<evidence type="ECO:0000256" key="4">
    <source>
        <dbReference type="ARBA" id="ARBA00039238"/>
    </source>
</evidence>
<feature type="region of interest" description="Disordered" evidence="6">
    <location>
        <begin position="42"/>
        <end position="63"/>
    </location>
</feature>
<reference evidence="7" key="1">
    <citation type="journal article" date="2020" name="Stud. Mycol.">
        <title>101 Dothideomycetes genomes: a test case for predicting lifestyles and emergence of pathogens.</title>
        <authorList>
            <person name="Haridas S."/>
            <person name="Albert R."/>
            <person name="Binder M."/>
            <person name="Bloem J."/>
            <person name="Labutti K."/>
            <person name="Salamov A."/>
            <person name="Andreopoulos B."/>
            <person name="Baker S."/>
            <person name="Barry K."/>
            <person name="Bills G."/>
            <person name="Bluhm B."/>
            <person name="Cannon C."/>
            <person name="Castanera R."/>
            <person name="Culley D."/>
            <person name="Daum C."/>
            <person name="Ezra D."/>
            <person name="Gonzalez J."/>
            <person name="Henrissat B."/>
            <person name="Kuo A."/>
            <person name="Liang C."/>
            <person name="Lipzen A."/>
            <person name="Lutzoni F."/>
            <person name="Magnuson J."/>
            <person name="Mondo S."/>
            <person name="Nolan M."/>
            <person name="Ohm R."/>
            <person name="Pangilinan J."/>
            <person name="Park H.-J."/>
            <person name="Ramirez L."/>
            <person name="Alfaro M."/>
            <person name="Sun H."/>
            <person name="Tritt A."/>
            <person name="Yoshinaga Y."/>
            <person name="Zwiers L.-H."/>
            <person name="Turgeon B."/>
            <person name="Goodwin S."/>
            <person name="Spatafora J."/>
            <person name="Crous P."/>
            <person name="Grigoriev I."/>
        </authorList>
    </citation>
    <scope>NUCLEOTIDE SEQUENCE</scope>
    <source>
        <strain evidence="7">CBS 115976</strain>
    </source>
</reference>
<keyword evidence="2" id="KW-0853">WD repeat</keyword>
<evidence type="ECO:0000256" key="3">
    <source>
        <dbReference type="ARBA" id="ARBA00022737"/>
    </source>
</evidence>
<dbReference type="OrthoDB" id="2288928at2759"/>
<dbReference type="InterPro" id="IPR015943">
    <property type="entry name" value="WD40/YVTN_repeat-like_dom_sf"/>
</dbReference>
<dbReference type="SMART" id="SM00320">
    <property type="entry name" value="WD40"/>
    <property type="match status" value="3"/>
</dbReference>
<evidence type="ECO:0000256" key="6">
    <source>
        <dbReference type="SAM" id="MobiDB-lite"/>
    </source>
</evidence>
<evidence type="ECO:0000256" key="2">
    <source>
        <dbReference type="ARBA" id="ARBA00022574"/>
    </source>
</evidence>
<evidence type="ECO:0000313" key="8">
    <source>
        <dbReference type="Proteomes" id="UP000799302"/>
    </source>
</evidence>
<dbReference type="Gene3D" id="2.130.10.10">
    <property type="entry name" value="YVTN repeat-like/Quinoprotein amine dehydrogenase"/>
    <property type="match status" value="2"/>
</dbReference>
<dbReference type="PANTHER" id="PTHR44019">
    <property type="entry name" value="WD REPEAT-CONTAINING PROTEIN 55"/>
    <property type="match status" value="1"/>
</dbReference>
<evidence type="ECO:0000313" key="7">
    <source>
        <dbReference type="EMBL" id="KAF2666580.1"/>
    </source>
</evidence>
<feature type="compositionally biased region" description="Polar residues" evidence="6">
    <location>
        <begin position="50"/>
        <end position="63"/>
    </location>
</feature>
<feature type="compositionally biased region" description="Acidic residues" evidence="6">
    <location>
        <begin position="376"/>
        <end position="386"/>
    </location>
</feature>
<dbReference type="SUPFAM" id="SSF50978">
    <property type="entry name" value="WD40 repeat-like"/>
    <property type="match status" value="1"/>
</dbReference>
<dbReference type="InterPro" id="IPR001680">
    <property type="entry name" value="WD40_rpt"/>
</dbReference>
<feature type="compositionally biased region" description="Acidic residues" evidence="6">
    <location>
        <begin position="357"/>
        <end position="366"/>
    </location>
</feature>
<dbReference type="AlphaFoldDB" id="A0A6A6U3U6"/>
<keyword evidence="8" id="KW-1185">Reference proteome</keyword>
<accession>A0A6A6U3U6</accession>
<dbReference type="InterPro" id="IPR036322">
    <property type="entry name" value="WD40_repeat_dom_sf"/>
</dbReference>
<name>A0A6A6U3U6_9PEZI</name>
<comment type="similarity">
    <text evidence="1">Belongs to the WD repeat WDR55 family.</text>
</comment>
<organism evidence="7 8">
    <name type="scientific">Microthyrium microscopicum</name>
    <dbReference type="NCBI Taxonomy" id="703497"/>
    <lineage>
        <taxon>Eukaryota</taxon>
        <taxon>Fungi</taxon>
        <taxon>Dikarya</taxon>
        <taxon>Ascomycota</taxon>
        <taxon>Pezizomycotina</taxon>
        <taxon>Dothideomycetes</taxon>
        <taxon>Dothideomycetes incertae sedis</taxon>
        <taxon>Microthyriales</taxon>
        <taxon>Microthyriaceae</taxon>
        <taxon>Microthyrium</taxon>
    </lineage>
</organism>
<feature type="region of interest" description="Disordered" evidence="6">
    <location>
        <begin position="355"/>
        <end position="416"/>
    </location>
</feature>
<keyword evidence="3" id="KW-0677">Repeat</keyword>
<evidence type="ECO:0000256" key="5">
    <source>
        <dbReference type="ARBA" id="ARBA00039514"/>
    </source>
</evidence>
<proteinExistence type="inferred from homology"/>
<gene>
    <name evidence="7" type="ORF">BT63DRAFT_415706</name>
</gene>
<protein>
    <recommendedName>
        <fullName evidence="4">WD repeat-containing protein JIP5</fullName>
    </recommendedName>
    <alternativeName>
        <fullName evidence="5">WD repeat-containing protein jip5</fullName>
    </alternativeName>
</protein>
<dbReference type="EMBL" id="MU004238">
    <property type="protein sequence ID" value="KAF2666580.1"/>
    <property type="molecule type" value="Genomic_DNA"/>
</dbReference>
<dbReference type="InterPro" id="IPR050505">
    <property type="entry name" value="WDR55/POC1"/>
</dbReference>
<sequence length="416" mass="44518">MFENLCTLPLTSELFTQAVHPNEPILAVGLSSGHVQCFRLPSTEVDDSSDGTNDSSRGLGQVETQWRTRRHKVSCRTLTFAGDGTTLYSAGADGLVKAASTETGQVSAKISIPLPEDQPDMDIDAASLLHVLSPQTLLLATDSSALHIYDLRAPSNMFASNKPVSTYFPHEDYISSLTPLPPSAASTSGFPKQWVTTGGTSLSVTDIRKGVLARSSDQDDELSSCLYVGGFSKRGNNVGEKIVVGDSSGVLTLWERGVWDDQDERIVLDRGIDGQGGENVECLSVIPADITGSNKMIAAGMGGGLIACVQLGANQVVDVFRHDEIEAVVGVDFDVSNRMISGGGQVVKIWQEKLPEDNDDAEEEAEVTNGAKRDLSEDDSSDESSSESEKENKQKKRRKIPTKNGNGHLGLFSGLD</sequence>